<dbReference type="Gene3D" id="3.90.550.10">
    <property type="entry name" value="Spore Coat Polysaccharide Biosynthesis Protein SpsA, Chain A"/>
    <property type="match status" value="1"/>
</dbReference>
<dbReference type="FunFam" id="3.90.550.10:FF:000122">
    <property type="entry name" value="Dolichol-phosphate mannosyltransferase subunit 1"/>
    <property type="match status" value="1"/>
</dbReference>
<evidence type="ECO:0000256" key="1">
    <source>
        <dbReference type="ARBA" id="ARBA00006739"/>
    </source>
</evidence>
<evidence type="ECO:0000259" key="4">
    <source>
        <dbReference type="Pfam" id="PF00535"/>
    </source>
</evidence>
<dbReference type="InterPro" id="IPR039528">
    <property type="entry name" value="DPM1-like"/>
</dbReference>
<evidence type="ECO:0000313" key="6">
    <source>
        <dbReference type="Proteomes" id="UP000224915"/>
    </source>
</evidence>
<dbReference type="GO" id="GO:0016020">
    <property type="term" value="C:membrane"/>
    <property type="evidence" value="ECO:0007669"/>
    <property type="project" value="GOC"/>
</dbReference>
<comment type="similarity">
    <text evidence="1">Belongs to the glycosyltransferase 2 family.</text>
</comment>
<dbReference type="Proteomes" id="UP000224915">
    <property type="component" value="Unassembled WGS sequence"/>
</dbReference>
<dbReference type="PANTHER" id="PTHR43398">
    <property type="entry name" value="DOLICHOL-PHOSPHATE MANNOSYLTRANSFERASE SUBUNIT 1"/>
    <property type="match status" value="1"/>
</dbReference>
<dbReference type="InterPro" id="IPR001173">
    <property type="entry name" value="Glyco_trans_2-like"/>
</dbReference>
<name>A0A2A9D145_9MICO</name>
<dbReference type="InterPro" id="IPR029044">
    <property type="entry name" value="Nucleotide-diphossugar_trans"/>
</dbReference>
<feature type="domain" description="Glycosyltransferase 2-like" evidence="4">
    <location>
        <begin position="8"/>
        <end position="166"/>
    </location>
</feature>
<dbReference type="CDD" id="cd06442">
    <property type="entry name" value="DPM1_like"/>
    <property type="match status" value="1"/>
</dbReference>
<dbReference type="SUPFAM" id="SSF53448">
    <property type="entry name" value="Nucleotide-diphospho-sugar transferases"/>
    <property type="match status" value="1"/>
</dbReference>
<dbReference type="EMBL" id="PDJD01000001">
    <property type="protein sequence ID" value="PFG19672.1"/>
    <property type="molecule type" value="Genomic_DNA"/>
</dbReference>
<keyword evidence="6" id="KW-1185">Reference proteome</keyword>
<reference evidence="5 6" key="1">
    <citation type="submission" date="2017-10" db="EMBL/GenBank/DDBJ databases">
        <title>Sequencing the genomes of 1000 actinobacteria strains.</title>
        <authorList>
            <person name="Klenk H.-P."/>
        </authorList>
    </citation>
    <scope>NUCLEOTIDE SEQUENCE [LARGE SCALE GENOMIC DNA]</scope>
    <source>
        <strain evidence="5 6">DSM 21801</strain>
    </source>
</reference>
<dbReference type="GO" id="GO:0004582">
    <property type="term" value="F:dolichyl-phosphate beta-D-mannosyltransferase activity"/>
    <property type="evidence" value="ECO:0007669"/>
    <property type="project" value="InterPro"/>
</dbReference>
<comment type="caution">
    <text evidence="5">The sequence shown here is derived from an EMBL/GenBank/DDBJ whole genome shotgun (WGS) entry which is preliminary data.</text>
</comment>
<keyword evidence="3 5" id="KW-0808">Transferase</keyword>
<evidence type="ECO:0000256" key="3">
    <source>
        <dbReference type="ARBA" id="ARBA00022679"/>
    </source>
</evidence>
<dbReference type="AlphaFoldDB" id="A0A2A9D145"/>
<evidence type="ECO:0000256" key="2">
    <source>
        <dbReference type="ARBA" id="ARBA00022676"/>
    </source>
</evidence>
<dbReference type="PANTHER" id="PTHR43398:SF1">
    <property type="entry name" value="DOLICHOL-PHOSPHATE MANNOSYLTRANSFERASE SUBUNIT 1"/>
    <property type="match status" value="1"/>
</dbReference>
<organism evidence="5 6">
    <name type="scientific">Serinibacter salmoneus</name>
    <dbReference type="NCBI Taxonomy" id="556530"/>
    <lineage>
        <taxon>Bacteria</taxon>
        <taxon>Bacillati</taxon>
        <taxon>Actinomycetota</taxon>
        <taxon>Actinomycetes</taxon>
        <taxon>Micrococcales</taxon>
        <taxon>Beutenbergiaceae</taxon>
        <taxon>Serinibacter</taxon>
    </lineage>
</organism>
<accession>A0A2A9D145</accession>
<dbReference type="Pfam" id="PF00535">
    <property type="entry name" value="Glycos_transf_2"/>
    <property type="match status" value="1"/>
</dbReference>
<protein>
    <submittedName>
        <fullName evidence="5">Dolichol-phosphate mannosyltransferase</fullName>
    </submittedName>
</protein>
<dbReference type="GO" id="GO:0009247">
    <property type="term" value="P:glycolipid biosynthetic process"/>
    <property type="evidence" value="ECO:0007669"/>
    <property type="project" value="TreeGrafter"/>
</dbReference>
<proteinExistence type="inferred from homology"/>
<evidence type="ECO:0000313" key="5">
    <source>
        <dbReference type="EMBL" id="PFG19672.1"/>
    </source>
</evidence>
<sequence>MSSVRVLVIIPTYNERAALPGTLVRTRAAVPHADVLVVDDASPDGTGEWAQEQAARDGAVHVLHRTGKEGLGRAYIAGFGWALERGYDLVVEMDADASHQPEQLPDLLDAVDEDVALVIGSRWVPGGGIVDWPAYRQAISRAGTTYARLALGLPVHDATAGFRVYPAATLRALPLAEITSQGYCFQVDMTNRVHLAGGRIVEVPITFVERSEGVSKMSRDIVLEAFVNVTRWGAERLWRRVRRQRRSGARL</sequence>
<gene>
    <name evidence="5" type="ORF">ATL40_1240</name>
</gene>
<keyword evidence="2 5" id="KW-0328">Glycosyltransferase</keyword>